<dbReference type="PANTHER" id="PTHR37984:SF5">
    <property type="entry name" value="PROTEIN NYNRIN-LIKE"/>
    <property type="match status" value="1"/>
</dbReference>
<dbReference type="InterPro" id="IPR036397">
    <property type="entry name" value="RNaseH_sf"/>
</dbReference>
<dbReference type="EMBL" id="NBNE01003421">
    <property type="protein sequence ID" value="OWZ07736.1"/>
    <property type="molecule type" value="Genomic_DNA"/>
</dbReference>
<evidence type="ECO:0000313" key="2">
    <source>
        <dbReference type="EMBL" id="OWZ07736.1"/>
    </source>
</evidence>
<dbReference type="Proteomes" id="UP000198211">
    <property type="component" value="Unassembled WGS sequence"/>
</dbReference>
<dbReference type="InterPro" id="IPR012337">
    <property type="entry name" value="RNaseH-like_sf"/>
</dbReference>
<dbReference type="PANTHER" id="PTHR37984">
    <property type="entry name" value="PROTEIN CBG26694"/>
    <property type="match status" value="1"/>
</dbReference>
<dbReference type="AlphaFoldDB" id="A0A225VQK0"/>
<name>A0A225VQK0_9STRA</name>
<dbReference type="PROSITE" id="PS50013">
    <property type="entry name" value="CHROMO_2"/>
    <property type="match status" value="1"/>
</dbReference>
<dbReference type="SUPFAM" id="SSF54160">
    <property type="entry name" value="Chromo domain-like"/>
    <property type="match status" value="1"/>
</dbReference>
<dbReference type="Gene3D" id="3.30.420.10">
    <property type="entry name" value="Ribonuclease H-like superfamily/Ribonuclease H"/>
    <property type="match status" value="1"/>
</dbReference>
<dbReference type="InterPro" id="IPR050951">
    <property type="entry name" value="Retrovirus_Pol_polyprotein"/>
</dbReference>
<organism evidence="2 3">
    <name type="scientific">Phytophthora megakarya</name>
    <dbReference type="NCBI Taxonomy" id="4795"/>
    <lineage>
        <taxon>Eukaryota</taxon>
        <taxon>Sar</taxon>
        <taxon>Stramenopiles</taxon>
        <taxon>Oomycota</taxon>
        <taxon>Peronosporomycetes</taxon>
        <taxon>Peronosporales</taxon>
        <taxon>Peronosporaceae</taxon>
        <taxon>Phytophthora</taxon>
    </lineage>
</organism>
<sequence length="377" mass="43710">MDFVTHMPKSEQRNTFLLLYQDIFSGFVMCKPMSSTTSQDVAEAYAGRVFRIIDPPRSRPEVHERGLHSIQGTSRSLSKIHSTLPTQANGQQERSVQTVIPSVRAYVAEADQSDWDGHAERLMLAQNTSFDASRLDTSFYLVHGWDAQGTVSSVLGPKPSSPSERTAYEWRRKSQCDCSLPKAYESETHEIRNQAEKWRELSERLKFGFERGDAVWLHILKMQPGLSRKLAHLWHGPFRIDDVHDDFRVKLKIDGTGYRVNPWVRVRRLKPRALFPRTPIDKVTLDESDDLDAELLPEDSWEADNEVERILDLRWTKRTRTSRRTCEYLVKWKGFVDRKCIPLSQLNWRALLCDFNQGARARVRFRAMQVGDDHPQI</sequence>
<dbReference type="Gene3D" id="2.40.50.40">
    <property type="match status" value="1"/>
</dbReference>
<dbReference type="InterPro" id="IPR000953">
    <property type="entry name" value="Chromo/chromo_shadow_dom"/>
</dbReference>
<evidence type="ECO:0000313" key="3">
    <source>
        <dbReference type="Proteomes" id="UP000198211"/>
    </source>
</evidence>
<dbReference type="SUPFAM" id="SSF53098">
    <property type="entry name" value="Ribonuclease H-like"/>
    <property type="match status" value="1"/>
</dbReference>
<proteinExistence type="predicted"/>
<accession>A0A225VQK0</accession>
<protein>
    <recommendedName>
        <fullName evidence="1">Chromo domain-containing protein</fullName>
    </recommendedName>
</protein>
<evidence type="ECO:0000259" key="1">
    <source>
        <dbReference type="PROSITE" id="PS50013"/>
    </source>
</evidence>
<dbReference type="InterPro" id="IPR016197">
    <property type="entry name" value="Chromo-like_dom_sf"/>
</dbReference>
<feature type="domain" description="Chromo" evidence="1">
    <location>
        <begin position="305"/>
        <end position="348"/>
    </location>
</feature>
<comment type="caution">
    <text evidence="2">The sequence shown here is derived from an EMBL/GenBank/DDBJ whole genome shotgun (WGS) entry which is preliminary data.</text>
</comment>
<dbReference type="GO" id="GO:0003676">
    <property type="term" value="F:nucleic acid binding"/>
    <property type="evidence" value="ECO:0007669"/>
    <property type="project" value="InterPro"/>
</dbReference>
<reference evidence="3" key="1">
    <citation type="submission" date="2017-03" db="EMBL/GenBank/DDBJ databases">
        <title>Phytopthora megakarya and P. palmivora, two closely related causual agents of cacao black pod achieved similar genome size and gene model numbers by different mechanisms.</title>
        <authorList>
            <person name="Ali S."/>
            <person name="Shao J."/>
            <person name="Larry D.J."/>
            <person name="Kronmiller B."/>
            <person name="Shen D."/>
            <person name="Strem M.D."/>
            <person name="Melnick R.L."/>
            <person name="Guiltinan M.J."/>
            <person name="Tyler B.M."/>
            <person name="Meinhardt L.W."/>
            <person name="Bailey B.A."/>
        </authorList>
    </citation>
    <scope>NUCLEOTIDE SEQUENCE [LARGE SCALE GENOMIC DNA]</scope>
    <source>
        <strain evidence="3">zdho120</strain>
    </source>
</reference>
<gene>
    <name evidence="2" type="ORF">PHMEG_00019833</name>
</gene>
<keyword evidence="3" id="KW-1185">Reference proteome</keyword>